<dbReference type="InterPro" id="IPR029045">
    <property type="entry name" value="ClpP/crotonase-like_dom_sf"/>
</dbReference>
<dbReference type="SUPFAM" id="SSF52096">
    <property type="entry name" value="ClpP/crotonase"/>
    <property type="match status" value="1"/>
</dbReference>
<proteinExistence type="predicted"/>
<dbReference type="AlphaFoldDB" id="A0A7S1S1Y2"/>
<sequence length="224" mass="24915">MATAIVGPDPFQVVREELGVGKSNLPAFQAQTPGMSVTTLEVPSVQSKEAWNGFLQMLSVADGIVVLRLEDKADYDEEGYLYRSPILAQVFEVVDSRPMFIITVCKGPVRGSMNFFCGIASLVLATTDSTFGFPDFAQDKTSEFASVAIRKRLTDQVQRRLFLVGDSVDAYEAQRFGLVDFVGDDETVENEICRLIYRNCSPKTQYFMYKPDMVEAISQKEAEA</sequence>
<accession>A0A7S1S1Y2</accession>
<name>A0A7S1S1Y2_ALECA</name>
<dbReference type="EMBL" id="HBGE01098540">
    <property type="protein sequence ID" value="CAD9181886.1"/>
    <property type="molecule type" value="Transcribed_RNA"/>
</dbReference>
<evidence type="ECO:0000313" key="1">
    <source>
        <dbReference type="EMBL" id="CAD9181886.1"/>
    </source>
</evidence>
<protein>
    <submittedName>
        <fullName evidence="1">Uncharacterized protein</fullName>
    </submittedName>
</protein>
<reference evidence="1" key="1">
    <citation type="submission" date="2021-01" db="EMBL/GenBank/DDBJ databases">
        <authorList>
            <person name="Corre E."/>
            <person name="Pelletier E."/>
            <person name="Niang G."/>
            <person name="Scheremetjew M."/>
            <person name="Finn R."/>
            <person name="Kale V."/>
            <person name="Holt S."/>
            <person name="Cochrane G."/>
            <person name="Meng A."/>
            <person name="Brown T."/>
            <person name="Cohen L."/>
        </authorList>
    </citation>
    <scope>NUCLEOTIDE SEQUENCE</scope>
    <source>
        <strain evidence="1">OF101</strain>
    </source>
</reference>
<gene>
    <name evidence="1" type="ORF">ACAT0790_LOCUS58658</name>
</gene>
<organism evidence="1">
    <name type="scientific">Alexandrium catenella</name>
    <name type="common">Red tide dinoflagellate</name>
    <name type="synonym">Gonyaulax catenella</name>
    <dbReference type="NCBI Taxonomy" id="2925"/>
    <lineage>
        <taxon>Eukaryota</taxon>
        <taxon>Sar</taxon>
        <taxon>Alveolata</taxon>
        <taxon>Dinophyceae</taxon>
        <taxon>Gonyaulacales</taxon>
        <taxon>Pyrocystaceae</taxon>
        <taxon>Alexandrium</taxon>
    </lineage>
</organism>
<dbReference type="Gene3D" id="3.90.226.10">
    <property type="entry name" value="2-enoyl-CoA Hydratase, Chain A, domain 1"/>
    <property type="match status" value="1"/>
</dbReference>